<dbReference type="Proteomes" id="UP001642484">
    <property type="component" value="Unassembled WGS sequence"/>
</dbReference>
<dbReference type="EMBL" id="CAXAMN010009757">
    <property type="protein sequence ID" value="CAK9029708.1"/>
    <property type="molecule type" value="Genomic_DNA"/>
</dbReference>
<organism evidence="7 8">
    <name type="scientific">Durusdinium trenchii</name>
    <dbReference type="NCBI Taxonomy" id="1381693"/>
    <lineage>
        <taxon>Eukaryota</taxon>
        <taxon>Sar</taxon>
        <taxon>Alveolata</taxon>
        <taxon>Dinophyceae</taxon>
        <taxon>Suessiales</taxon>
        <taxon>Symbiodiniaceae</taxon>
        <taxon>Durusdinium</taxon>
    </lineage>
</organism>
<reference evidence="7 8" key="1">
    <citation type="submission" date="2024-02" db="EMBL/GenBank/DDBJ databases">
        <authorList>
            <person name="Chen Y."/>
            <person name="Shah S."/>
            <person name="Dougan E. K."/>
            <person name="Thang M."/>
            <person name="Chan C."/>
        </authorList>
    </citation>
    <scope>NUCLEOTIDE SEQUENCE [LARGE SCALE GENOMIC DNA]</scope>
</reference>
<keyword evidence="3" id="KW-0378">Hydrolase</keyword>
<feature type="signal peptide" evidence="6">
    <location>
        <begin position="1"/>
        <end position="19"/>
    </location>
</feature>
<sequence length="341" mass="39050">MAFCRAACFALTLIFFAEAEQPESCSENCEATDIIQEIGHTRFEFAIVSDLDKASRDLEQFKWHAWFLRGALLFDAQTGQYRLEWLDTKRLESTLSVKNRSMELSELVRFEGRLFAFCDITGVVFEIYPDEGFAIQRLILSDGNGRSIKPFKSEWATVKDGFLIVGSMGREWVGDDGEIQHYNPQWVKQIDSKWHVESFDWRGIYETMRQSLGVQSPGYLWHEAIIWDAWLQRWIVLPRKASLESYSPTADETRGTNVLLLADENFSTIEALSVGPLEPDWGFAALRKVPGTNDTYAALKVLEVGSRTATKICVFDLQGKMLMEPPFLHVKDQKFEGLEFL</sequence>
<gene>
    <name evidence="7" type="ORF">CCMP2556_LOCUS17592</name>
</gene>
<dbReference type="InterPro" id="IPR036258">
    <property type="entry name" value="Apyrase_sf"/>
</dbReference>
<evidence type="ECO:0000256" key="3">
    <source>
        <dbReference type="ARBA" id="ARBA00022801"/>
    </source>
</evidence>
<dbReference type="SUPFAM" id="SSF101887">
    <property type="entry name" value="Apyrase"/>
    <property type="match status" value="1"/>
</dbReference>
<evidence type="ECO:0000256" key="4">
    <source>
        <dbReference type="ARBA" id="ARBA00022837"/>
    </source>
</evidence>
<evidence type="ECO:0000313" key="8">
    <source>
        <dbReference type="Proteomes" id="UP001642484"/>
    </source>
</evidence>
<keyword evidence="4" id="KW-0106">Calcium</keyword>
<evidence type="ECO:0008006" key="9">
    <source>
        <dbReference type="Google" id="ProtNLM"/>
    </source>
</evidence>
<protein>
    <recommendedName>
        <fullName evidence="9">Soluble calcium-activated nucleotidase 1</fullName>
    </recommendedName>
</protein>
<feature type="chain" id="PRO_5047514749" description="Soluble calcium-activated nucleotidase 1" evidence="6">
    <location>
        <begin position="20"/>
        <end position="341"/>
    </location>
</feature>
<name>A0ABP0KSN1_9DINO</name>
<dbReference type="PANTHER" id="PTHR13023:SF3">
    <property type="entry name" value="SOLUBLE CALCIUM-ACTIVATED NUCLEOTIDASE 1"/>
    <property type="match status" value="1"/>
</dbReference>
<dbReference type="InterPro" id="IPR009283">
    <property type="entry name" value="Apyrase"/>
</dbReference>
<comment type="caution">
    <text evidence="7">The sequence shown here is derived from an EMBL/GenBank/DDBJ whole genome shotgun (WGS) entry which is preliminary data.</text>
</comment>
<dbReference type="Gene3D" id="2.120.10.100">
    <property type="entry name" value="Apyrase"/>
    <property type="match status" value="1"/>
</dbReference>
<comment type="similarity">
    <text evidence="5">Belongs to the apyrase family.</text>
</comment>
<keyword evidence="8" id="KW-1185">Reference proteome</keyword>
<evidence type="ECO:0000313" key="7">
    <source>
        <dbReference type="EMBL" id="CAK9029708.1"/>
    </source>
</evidence>
<dbReference type="Pfam" id="PF06079">
    <property type="entry name" value="Apyrase"/>
    <property type="match status" value="1"/>
</dbReference>
<evidence type="ECO:0000256" key="5">
    <source>
        <dbReference type="ARBA" id="ARBA00025738"/>
    </source>
</evidence>
<dbReference type="PANTHER" id="PTHR13023">
    <property type="entry name" value="APYRASE"/>
    <property type="match status" value="1"/>
</dbReference>
<evidence type="ECO:0000256" key="2">
    <source>
        <dbReference type="ARBA" id="ARBA00022723"/>
    </source>
</evidence>
<evidence type="ECO:0000256" key="1">
    <source>
        <dbReference type="ARBA" id="ARBA00001913"/>
    </source>
</evidence>
<proteinExistence type="inferred from homology"/>
<evidence type="ECO:0000256" key="6">
    <source>
        <dbReference type="SAM" id="SignalP"/>
    </source>
</evidence>
<keyword evidence="2" id="KW-0479">Metal-binding</keyword>
<keyword evidence="6" id="KW-0732">Signal</keyword>
<comment type="cofactor">
    <cofactor evidence="1">
        <name>Ca(2+)</name>
        <dbReference type="ChEBI" id="CHEBI:29108"/>
    </cofactor>
</comment>
<accession>A0ABP0KSN1</accession>